<organism evidence="2 3">
    <name type="scientific">Trifolium medium</name>
    <dbReference type="NCBI Taxonomy" id="97028"/>
    <lineage>
        <taxon>Eukaryota</taxon>
        <taxon>Viridiplantae</taxon>
        <taxon>Streptophyta</taxon>
        <taxon>Embryophyta</taxon>
        <taxon>Tracheophyta</taxon>
        <taxon>Spermatophyta</taxon>
        <taxon>Magnoliopsida</taxon>
        <taxon>eudicotyledons</taxon>
        <taxon>Gunneridae</taxon>
        <taxon>Pentapetalae</taxon>
        <taxon>rosids</taxon>
        <taxon>fabids</taxon>
        <taxon>Fabales</taxon>
        <taxon>Fabaceae</taxon>
        <taxon>Papilionoideae</taxon>
        <taxon>50 kb inversion clade</taxon>
        <taxon>NPAAA clade</taxon>
        <taxon>Hologalegina</taxon>
        <taxon>IRL clade</taxon>
        <taxon>Trifolieae</taxon>
        <taxon>Trifolium</taxon>
    </lineage>
</organism>
<protein>
    <submittedName>
        <fullName evidence="2">TIR-NBS-LRR RCT1 resistance protein</fullName>
    </submittedName>
</protein>
<comment type="caution">
    <text evidence="2">The sequence shown here is derived from an EMBL/GenBank/DDBJ whole genome shotgun (WGS) entry which is preliminary data.</text>
</comment>
<evidence type="ECO:0000313" key="3">
    <source>
        <dbReference type="Proteomes" id="UP000265520"/>
    </source>
</evidence>
<keyword evidence="1" id="KW-1133">Transmembrane helix</keyword>
<sequence length="211" mass="23499">FVTYYSSPDNIILEGCQGVLIINYTKATVQDSLVQTTVSLLYDVPIDKEMEHCNAVYREDVIVSSDDDNNVNDYINAPVDNNVIRPDENVGEDKHSHAVDKNSFVSRDDVMAPNMDYTVPGGGDMPADKVVSISNENVSDSKNGDANASCKAYKNVSSGDKNRICRLFIKLPSLVRAALISRPFWFGLVSILVWITCRDSKKRSSRNLRTR</sequence>
<accession>A0A392MFV2</accession>
<reference evidence="2 3" key="1">
    <citation type="journal article" date="2018" name="Front. Plant Sci.">
        <title>Red Clover (Trifolium pratense) and Zigzag Clover (T. medium) - A Picture of Genomic Similarities and Differences.</title>
        <authorList>
            <person name="Dluhosova J."/>
            <person name="Istvanek J."/>
            <person name="Nedelnik J."/>
            <person name="Repkova J."/>
        </authorList>
    </citation>
    <scope>NUCLEOTIDE SEQUENCE [LARGE SCALE GENOMIC DNA]</scope>
    <source>
        <strain evidence="3">cv. 10/8</strain>
        <tissue evidence="2">Leaf</tissue>
    </source>
</reference>
<keyword evidence="1" id="KW-0812">Transmembrane</keyword>
<feature type="transmembrane region" description="Helical" evidence="1">
    <location>
        <begin position="174"/>
        <end position="197"/>
    </location>
</feature>
<name>A0A392MFV2_9FABA</name>
<evidence type="ECO:0000313" key="2">
    <source>
        <dbReference type="EMBL" id="MCH86063.1"/>
    </source>
</evidence>
<proteinExistence type="predicted"/>
<evidence type="ECO:0000256" key="1">
    <source>
        <dbReference type="SAM" id="Phobius"/>
    </source>
</evidence>
<gene>
    <name evidence="2" type="ORF">A2U01_0006917</name>
</gene>
<feature type="non-terminal residue" evidence="2">
    <location>
        <position position="1"/>
    </location>
</feature>
<keyword evidence="3" id="KW-1185">Reference proteome</keyword>
<dbReference type="AlphaFoldDB" id="A0A392MFV2"/>
<dbReference type="EMBL" id="LXQA010009666">
    <property type="protein sequence ID" value="MCH86063.1"/>
    <property type="molecule type" value="Genomic_DNA"/>
</dbReference>
<keyword evidence="1" id="KW-0472">Membrane</keyword>
<dbReference type="Proteomes" id="UP000265520">
    <property type="component" value="Unassembled WGS sequence"/>
</dbReference>